<dbReference type="Gene3D" id="3.40.190.10">
    <property type="entry name" value="Periplasmic binding protein-like II"/>
    <property type="match status" value="1"/>
</dbReference>
<evidence type="ECO:0000313" key="8">
    <source>
        <dbReference type="Proteomes" id="UP000272400"/>
    </source>
</evidence>
<keyword evidence="8" id="KW-1185">Reference proteome</keyword>
<keyword evidence="4" id="KW-0564">Palmitate</keyword>
<name>A0A3N1CV18_9ACTN</name>
<dbReference type="InterPro" id="IPR006059">
    <property type="entry name" value="SBP"/>
</dbReference>
<dbReference type="AlphaFoldDB" id="A0A3N1CV18"/>
<gene>
    <name evidence="7" type="ORF">EDD29_2620</name>
</gene>
<dbReference type="PANTHER" id="PTHR43649">
    <property type="entry name" value="ARABINOSE-BINDING PROTEIN-RELATED"/>
    <property type="match status" value="1"/>
</dbReference>
<evidence type="ECO:0000256" key="4">
    <source>
        <dbReference type="ARBA" id="ARBA00023139"/>
    </source>
</evidence>
<protein>
    <submittedName>
        <fullName evidence="7">Carbohydrate ABC transporter substrate-binding protein (CUT1 family)</fullName>
    </submittedName>
</protein>
<dbReference type="PANTHER" id="PTHR43649:SF33">
    <property type="entry name" value="POLYGALACTURONAN_RHAMNOGALACTURONAN-BINDING PROTEIN YTCQ"/>
    <property type="match status" value="1"/>
</dbReference>
<evidence type="ECO:0000256" key="6">
    <source>
        <dbReference type="SAM" id="SignalP"/>
    </source>
</evidence>
<dbReference type="RefSeq" id="WP_123664630.1">
    <property type="nucleotide sequence ID" value="NZ_RJKE01000001.1"/>
</dbReference>
<keyword evidence="3" id="KW-0472">Membrane</keyword>
<keyword evidence="2 6" id="KW-0732">Signal</keyword>
<keyword evidence="5" id="KW-0449">Lipoprotein</keyword>
<dbReference type="Pfam" id="PF01547">
    <property type="entry name" value="SBP_bac_1"/>
    <property type="match status" value="1"/>
</dbReference>
<evidence type="ECO:0000256" key="3">
    <source>
        <dbReference type="ARBA" id="ARBA00023136"/>
    </source>
</evidence>
<reference evidence="7 8" key="1">
    <citation type="submission" date="2018-11" db="EMBL/GenBank/DDBJ databases">
        <title>Sequencing the genomes of 1000 actinobacteria strains.</title>
        <authorList>
            <person name="Klenk H.-P."/>
        </authorList>
    </citation>
    <scope>NUCLEOTIDE SEQUENCE [LARGE SCALE GENOMIC DNA]</scope>
    <source>
        <strain evidence="7 8">DSM 44254</strain>
    </source>
</reference>
<dbReference type="PROSITE" id="PS51257">
    <property type="entry name" value="PROKAR_LIPOPROTEIN"/>
    <property type="match status" value="1"/>
</dbReference>
<dbReference type="InterPro" id="IPR050490">
    <property type="entry name" value="Bact_solute-bd_prot1"/>
</dbReference>
<evidence type="ECO:0000313" key="7">
    <source>
        <dbReference type="EMBL" id="ROO85085.1"/>
    </source>
</evidence>
<evidence type="ECO:0000256" key="2">
    <source>
        <dbReference type="ARBA" id="ARBA00022729"/>
    </source>
</evidence>
<evidence type="ECO:0000256" key="5">
    <source>
        <dbReference type="ARBA" id="ARBA00023288"/>
    </source>
</evidence>
<organism evidence="7 8">
    <name type="scientific">Actinocorallia herbida</name>
    <dbReference type="NCBI Taxonomy" id="58109"/>
    <lineage>
        <taxon>Bacteria</taxon>
        <taxon>Bacillati</taxon>
        <taxon>Actinomycetota</taxon>
        <taxon>Actinomycetes</taxon>
        <taxon>Streptosporangiales</taxon>
        <taxon>Thermomonosporaceae</taxon>
        <taxon>Actinocorallia</taxon>
    </lineage>
</organism>
<dbReference type="EMBL" id="RJKE01000001">
    <property type="protein sequence ID" value="ROO85085.1"/>
    <property type="molecule type" value="Genomic_DNA"/>
</dbReference>
<feature type="chain" id="PRO_5039583170" evidence="6">
    <location>
        <begin position="22"/>
        <end position="433"/>
    </location>
</feature>
<dbReference type="Proteomes" id="UP000272400">
    <property type="component" value="Unassembled WGS sequence"/>
</dbReference>
<feature type="signal peptide" evidence="6">
    <location>
        <begin position="1"/>
        <end position="21"/>
    </location>
</feature>
<accession>A0A3N1CV18</accession>
<evidence type="ECO:0000256" key="1">
    <source>
        <dbReference type="ARBA" id="ARBA00022475"/>
    </source>
</evidence>
<comment type="caution">
    <text evidence="7">The sequence shown here is derived from an EMBL/GenBank/DDBJ whole genome shotgun (WGS) entry which is preliminary data.</text>
</comment>
<dbReference type="OrthoDB" id="2515046at2"/>
<dbReference type="SUPFAM" id="SSF53850">
    <property type="entry name" value="Periplasmic binding protein-like II"/>
    <property type="match status" value="1"/>
</dbReference>
<proteinExistence type="predicted"/>
<sequence>MFRWKPLAALAAVTALSLVSACSSGGQEVGAEPGEGQVTFWSFLRGSDAVAAAFNESHPGIKVNFVNQAGGPDYYTKLSNAMKSGQVPDAAVAEYTRLPEIVSLGGATDLTGEVGPVVQKTFPGAIQELVTLGGKTWGVPRDASAMLYFYRKDFFDEHELSVPETWADYKTLAAKVKSIDSGKRAGAYLTGNYNLLSALSWQAGGKWFGAEGDSWAVGINDEPSLKVAGYWQDLLKNDLVTSFPDYTDQFWQDIQNNDLVGYFCASWCAGNLKATVPDQSGDWAVAELPSWDGESASAMWGGSSFIVPKGAKNSAAALEFIKWITTDPQGIAAWFGTGVSSMYPAAPTLVPEAKKGFTTEYFGGQDIYAVLTDSYDSAVPGWRWGPAMATTESAFNDRLGKAADGSAQLTDIFSQVQDATVKALKDRGLTVAQ</sequence>
<keyword evidence="1" id="KW-1003">Cell membrane</keyword>